<keyword evidence="3" id="KW-1185">Reference proteome</keyword>
<evidence type="ECO:0000313" key="3">
    <source>
        <dbReference type="Proteomes" id="UP000319160"/>
    </source>
</evidence>
<feature type="region of interest" description="Disordered" evidence="1">
    <location>
        <begin position="1"/>
        <end position="86"/>
    </location>
</feature>
<feature type="compositionally biased region" description="Polar residues" evidence="1">
    <location>
        <begin position="23"/>
        <end position="42"/>
    </location>
</feature>
<organism evidence="2 3">
    <name type="scientific">Xylaria flabelliformis</name>
    <dbReference type="NCBI Taxonomy" id="2512241"/>
    <lineage>
        <taxon>Eukaryota</taxon>
        <taxon>Fungi</taxon>
        <taxon>Dikarya</taxon>
        <taxon>Ascomycota</taxon>
        <taxon>Pezizomycotina</taxon>
        <taxon>Sordariomycetes</taxon>
        <taxon>Xylariomycetidae</taxon>
        <taxon>Xylariales</taxon>
        <taxon>Xylariaceae</taxon>
        <taxon>Xylaria</taxon>
    </lineage>
</organism>
<name>A0A553HU31_9PEZI</name>
<gene>
    <name evidence="2" type="ORF">FHL15_007690</name>
</gene>
<feature type="region of interest" description="Disordered" evidence="1">
    <location>
        <begin position="103"/>
        <end position="124"/>
    </location>
</feature>
<dbReference type="OrthoDB" id="10431880at2759"/>
<protein>
    <submittedName>
        <fullName evidence="2">Uncharacterized protein</fullName>
    </submittedName>
</protein>
<dbReference type="AlphaFoldDB" id="A0A553HU31"/>
<dbReference type="EMBL" id="VFLP01000045">
    <property type="protein sequence ID" value="TRX91466.1"/>
    <property type="molecule type" value="Genomic_DNA"/>
</dbReference>
<evidence type="ECO:0000313" key="2">
    <source>
        <dbReference type="EMBL" id="TRX91466.1"/>
    </source>
</evidence>
<reference evidence="3" key="1">
    <citation type="submission" date="2019-06" db="EMBL/GenBank/DDBJ databases">
        <title>Draft genome sequence of the griseofulvin-producing fungus Xylaria cubensis strain G536.</title>
        <authorList>
            <person name="Mead M.E."/>
            <person name="Raja H.A."/>
            <person name="Steenwyk J.L."/>
            <person name="Knowles S.L."/>
            <person name="Oberlies N.H."/>
            <person name="Rokas A."/>
        </authorList>
    </citation>
    <scope>NUCLEOTIDE SEQUENCE [LARGE SCALE GENOMIC DNA]</scope>
    <source>
        <strain evidence="3">G536</strain>
    </source>
</reference>
<proteinExistence type="predicted"/>
<dbReference type="Proteomes" id="UP000319160">
    <property type="component" value="Unassembled WGS sequence"/>
</dbReference>
<evidence type="ECO:0000256" key="1">
    <source>
        <dbReference type="SAM" id="MobiDB-lite"/>
    </source>
</evidence>
<sequence length="248" mass="27697">MAPPQHAGLGRPNLSAMKKNDTPHPSTVRHTLERSSLGSSQVIGFRANDARDENARSRKSNRRTGQADIETNAREPLPQSESERTRKLRQNLEAAIRYLRRSGGNVPPAYLQTRQPQNPVRPPSPDFIERDIDDASFVSARLTYPAVYTERDIVYADKVPPVTPASGNAEPNTVPYTISEDFSDQHRIRTQEMKLLALKDHPISAPKPLESSGELPTPRVEEFLATLHLNPDFTIRDDQGLHVSPSEV</sequence>
<accession>A0A553HU31</accession>
<comment type="caution">
    <text evidence="2">The sequence shown here is derived from an EMBL/GenBank/DDBJ whole genome shotgun (WGS) entry which is preliminary data.</text>
</comment>